<dbReference type="AlphaFoldDB" id="A0AAE4C808"/>
<keyword evidence="1" id="KW-1133">Transmembrane helix</keyword>
<organism evidence="2 3">
    <name type="scientific">Falsarthrobacter nasiphocae</name>
    <dbReference type="NCBI Taxonomy" id="189863"/>
    <lineage>
        <taxon>Bacteria</taxon>
        <taxon>Bacillati</taxon>
        <taxon>Actinomycetota</taxon>
        <taxon>Actinomycetes</taxon>
        <taxon>Micrococcales</taxon>
        <taxon>Micrococcaceae</taxon>
        <taxon>Falsarthrobacter</taxon>
    </lineage>
</organism>
<protein>
    <submittedName>
        <fullName evidence="2">Uncharacterized protein</fullName>
    </submittedName>
</protein>
<dbReference type="EMBL" id="JAVDUI010000001">
    <property type="protein sequence ID" value="MDR6891925.1"/>
    <property type="molecule type" value="Genomic_DNA"/>
</dbReference>
<feature type="transmembrane region" description="Helical" evidence="1">
    <location>
        <begin position="17"/>
        <end position="38"/>
    </location>
</feature>
<proteinExistence type="predicted"/>
<name>A0AAE4C808_9MICC</name>
<keyword evidence="3" id="KW-1185">Reference proteome</keyword>
<sequence>MQLILTSNPLVPAPYELAVSALMFILCIIPVVLLVALVRHGKKKTESTSLAVDHGRHSVS</sequence>
<evidence type="ECO:0000313" key="2">
    <source>
        <dbReference type="EMBL" id="MDR6891925.1"/>
    </source>
</evidence>
<accession>A0AAE4C808</accession>
<dbReference type="Proteomes" id="UP001247307">
    <property type="component" value="Unassembled WGS sequence"/>
</dbReference>
<keyword evidence="1" id="KW-0472">Membrane</keyword>
<comment type="caution">
    <text evidence="2">The sequence shown here is derived from an EMBL/GenBank/DDBJ whole genome shotgun (WGS) entry which is preliminary data.</text>
</comment>
<evidence type="ECO:0000313" key="3">
    <source>
        <dbReference type="Proteomes" id="UP001247307"/>
    </source>
</evidence>
<reference evidence="2" key="1">
    <citation type="submission" date="2023-07" db="EMBL/GenBank/DDBJ databases">
        <title>Sequencing the genomes of 1000 actinobacteria strains.</title>
        <authorList>
            <person name="Klenk H.-P."/>
        </authorList>
    </citation>
    <scope>NUCLEOTIDE SEQUENCE</scope>
    <source>
        <strain evidence="2">DSM 13988</strain>
    </source>
</reference>
<evidence type="ECO:0000256" key="1">
    <source>
        <dbReference type="SAM" id="Phobius"/>
    </source>
</evidence>
<keyword evidence="1" id="KW-0812">Transmembrane</keyword>
<gene>
    <name evidence="2" type="ORF">J2S35_000865</name>
</gene>